<dbReference type="RefSeq" id="WP_135642456.1">
    <property type="nucleotide sequence ID" value="NZ_RQGH01000026.1"/>
</dbReference>
<dbReference type="OrthoDB" id="9798454at2"/>
<evidence type="ECO:0000256" key="1">
    <source>
        <dbReference type="ARBA" id="ARBA00006252"/>
    </source>
</evidence>
<keyword evidence="5" id="KW-1185">Reference proteome</keyword>
<dbReference type="SUPFAM" id="SSF52218">
    <property type="entry name" value="Flavoproteins"/>
    <property type="match status" value="1"/>
</dbReference>
<feature type="domain" description="Flavodoxin-like fold" evidence="3">
    <location>
        <begin position="7"/>
        <end position="192"/>
    </location>
</feature>
<dbReference type="EMBL" id="RQGH01000026">
    <property type="protein sequence ID" value="TGL64941.1"/>
    <property type="molecule type" value="Genomic_DNA"/>
</dbReference>
<dbReference type="PANTHER" id="PTHR10204:SF34">
    <property type="entry name" value="NAD(P)H DEHYDROGENASE [QUINONE] 1 ISOFORM 1"/>
    <property type="match status" value="1"/>
</dbReference>
<dbReference type="Gene3D" id="3.40.50.360">
    <property type="match status" value="1"/>
</dbReference>
<dbReference type="GO" id="GO:0003955">
    <property type="term" value="F:NAD(P)H dehydrogenase (quinone) activity"/>
    <property type="evidence" value="ECO:0007669"/>
    <property type="project" value="TreeGrafter"/>
</dbReference>
<dbReference type="PANTHER" id="PTHR10204">
    <property type="entry name" value="NAD P H OXIDOREDUCTASE-RELATED"/>
    <property type="match status" value="1"/>
</dbReference>
<dbReference type="AlphaFoldDB" id="A0A4Z1A4U0"/>
<comment type="caution">
    <text evidence="4">The sequence shown here is derived from an EMBL/GenBank/DDBJ whole genome shotgun (WGS) entry which is preliminary data.</text>
</comment>
<dbReference type="InterPro" id="IPR003680">
    <property type="entry name" value="Flavodoxin_fold"/>
</dbReference>
<accession>A0A4Z1A4U0</accession>
<evidence type="ECO:0000313" key="5">
    <source>
        <dbReference type="Proteomes" id="UP000297567"/>
    </source>
</evidence>
<protein>
    <submittedName>
        <fullName evidence="4">Flavodoxin family protein</fullName>
    </submittedName>
</protein>
<evidence type="ECO:0000256" key="2">
    <source>
        <dbReference type="ARBA" id="ARBA00023002"/>
    </source>
</evidence>
<dbReference type="Pfam" id="PF02525">
    <property type="entry name" value="Flavodoxin_2"/>
    <property type="match status" value="1"/>
</dbReference>
<organism evidence="4 5">
    <name type="scientific">Leptospira jelokensis</name>
    <dbReference type="NCBI Taxonomy" id="2484931"/>
    <lineage>
        <taxon>Bacteria</taxon>
        <taxon>Pseudomonadati</taxon>
        <taxon>Spirochaetota</taxon>
        <taxon>Spirochaetia</taxon>
        <taxon>Leptospirales</taxon>
        <taxon>Leptospiraceae</taxon>
        <taxon>Leptospira</taxon>
    </lineage>
</organism>
<name>A0A4Z1A4U0_9LEPT</name>
<evidence type="ECO:0000259" key="3">
    <source>
        <dbReference type="Pfam" id="PF02525"/>
    </source>
</evidence>
<dbReference type="InterPro" id="IPR051545">
    <property type="entry name" value="NAD(P)H_dehydrogenase_qn"/>
</dbReference>
<reference evidence="4" key="1">
    <citation type="journal article" date="2019" name="PLoS Negl. Trop. Dis.">
        <title>Revisiting the worldwide diversity of Leptospira species in the environment.</title>
        <authorList>
            <person name="Vincent A.T."/>
            <person name="Schiettekatte O."/>
            <person name="Bourhy P."/>
            <person name="Veyrier F.J."/>
            <person name="Picardeau M."/>
        </authorList>
    </citation>
    <scope>NUCLEOTIDE SEQUENCE [LARGE SCALE GENOMIC DNA]</scope>
    <source>
        <strain evidence="4">201702451</strain>
    </source>
</reference>
<evidence type="ECO:0000313" key="4">
    <source>
        <dbReference type="EMBL" id="TGL64941.1"/>
    </source>
</evidence>
<comment type="similarity">
    <text evidence="1">Belongs to the NAD(P)H dehydrogenase (quinone) family.</text>
</comment>
<proteinExistence type="inferred from homology"/>
<keyword evidence="2" id="KW-0560">Oxidoreductase</keyword>
<gene>
    <name evidence="4" type="ORF">EHQ62_10075</name>
</gene>
<dbReference type="InterPro" id="IPR029039">
    <property type="entry name" value="Flavoprotein-like_sf"/>
</dbReference>
<dbReference type="Proteomes" id="UP000297567">
    <property type="component" value="Unassembled WGS sequence"/>
</dbReference>
<sequence length="198" mass="22950">MENKNKSILIVLGHPNPNSYCAKLAETYLESAKDSGFEVNLLKLKDLQFDYNLNFGYDKSVKQELEPDILLSQSLILKADHLVFVYPSWWASMPALLKAWIDRVFLPGFAFAYQKHSPFPKQFLRGKTARIIITMDAPTWYYKWFNRSPGVQILKHGTLEFCGVGKVKVTYLDQIRFKKQKQLEKWIETIKQLGAKGK</sequence>
<dbReference type="GO" id="GO:0005829">
    <property type="term" value="C:cytosol"/>
    <property type="evidence" value="ECO:0007669"/>
    <property type="project" value="TreeGrafter"/>
</dbReference>